<dbReference type="Proteomes" id="UP001054945">
    <property type="component" value="Unassembled WGS sequence"/>
</dbReference>
<evidence type="ECO:0000313" key="1">
    <source>
        <dbReference type="EMBL" id="GIX95311.1"/>
    </source>
</evidence>
<dbReference type="EMBL" id="BPLR01004491">
    <property type="protein sequence ID" value="GIX95311.1"/>
    <property type="molecule type" value="Genomic_DNA"/>
</dbReference>
<protein>
    <submittedName>
        <fullName evidence="1">Uncharacterized protein</fullName>
    </submittedName>
</protein>
<organism evidence="1 2">
    <name type="scientific">Caerostris extrusa</name>
    <name type="common">Bark spider</name>
    <name type="synonym">Caerostris bankana</name>
    <dbReference type="NCBI Taxonomy" id="172846"/>
    <lineage>
        <taxon>Eukaryota</taxon>
        <taxon>Metazoa</taxon>
        <taxon>Ecdysozoa</taxon>
        <taxon>Arthropoda</taxon>
        <taxon>Chelicerata</taxon>
        <taxon>Arachnida</taxon>
        <taxon>Araneae</taxon>
        <taxon>Araneomorphae</taxon>
        <taxon>Entelegynae</taxon>
        <taxon>Araneoidea</taxon>
        <taxon>Araneidae</taxon>
        <taxon>Caerostris</taxon>
    </lineage>
</organism>
<name>A0AAV4PDW4_CAEEX</name>
<evidence type="ECO:0000313" key="2">
    <source>
        <dbReference type="Proteomes" id="UP001054945"/>
    </source>
</evidence>
<proteinExistence type="predicted"/>
<keyword evidence="2" id="KW-1185">Reference proteome</keyword>
<gene>
    <name evidence="1" type="ORF">CEXT_95311</name>
</gene>
<accession>A0AAV4PDW4</accession>
<comment type="caution">
    <text evidence="1">The sequence shown here is derived from an EMBL/GenBank/DDBJ whole genome shotgun (WGS) entry which is preliminary data.</text>
</comment>
<sequence>MVKKQITFSSVKVANIIIQCVYRPQCSRTCGFMMEQRHTFPSRGVTTAMLDIPGGTTGAVSCIKTLHLLLSLHSLSVPIVSFRIP</sequence>
<reference evidence="1 2" key="1">
    <citation type="submission" date="2021-06" db="EMBL/GenBank/DDBJ databases">
        <title>Caerostris extrusa draft genome.</title>
        <authorList>
            <person name="Kono N."/>
            <person name="Arakawa K."/>
        </authorList>
    </citation>
    <scope>NUCLEOTIDE SEQUENCE [LARGE SCALE GENOMIC DNA]</scope>
</reference>
<dbReference type="AlphaFoldDB" id="A0AAV4PDW4"/>